<protein>
    <submittedName>
        <fullName evidence="5">Crp/Fnr family transcriptional regulator</fullName>
    </submittedName>
</protein>
<feature type="domain" description="HTH crp-type" evidence="4">
    <location>
        <begin position="145"/>
        <end position="219"/>
    </location>
</feature>
<comment type="caution">
    <text evidence="5">The sequence shown here is derived from an EMBL/GenBank/DDBJ whole genome shotgun (WGS) entry which is preliminary data.</text>
</comment>
<name>A0A4Q2UBH9_9HYPH</name>
<dbReference type="SUPFAM" id="SSF46785">
    <property type="entry name" value="Winged helix' DNA-binding domain"/>
    <property type="match status" value="1"/>
</dbReference>
<accession>A0A4Q2UBH9</accession>
<keyword evidence="6" id="KW-1185">Reference proteome</keyword>
<evidence type="ECO:0000256" key="3">
    <source>
        <dbReference type="ARBA" id="ARBA00023163"/>
    </source>
</evidence>
<evidence type="ECO:0000259" key="4">
    <source>
        <dbReference type="PROSITE" id="PS51063"/>
    </source>
</evidence>
<evidence type="ECO:0000313" key="5">
    <source>
        <dbReference type="EMBL" id="RYC33408.1"/>
    </source>
</evidence>
<dbReference type="Gene3D" id="2.60.120.10">
    <property type="entry name" value="Jelly Rolls"/>
    <property type="match status" value="1"/>
</dbReference>
<dbReference type="SUPFAM" id="SSF51206">
    <property type="entry name" value="cAMP-binding domain-like"/>
    <property type="match status" value="1"/>
</dbReference>
<dbReference type="GO" id="GO:0003677">
    <property type="term" value="F:DNA binding"/>
    <property type="evidence" value="ECO:0007669"/>
    <property type="project" value="UniProtKB-KW"/>
</dbReference>
<evidence type="ECO:0000256" key="2">
    <source>
        <dbReference type="ARBA" id="ARBA00023125"/>
    </source>
</evidence>
<reference evidence="5 6" key="2">
    <citation type="submission" date="2019-02" db="EMBL/GenBank/DDBJ databases">
        <title>'Lichenibacterium ramalinii' gen. nov. sp. nov., 'Lichenibacterium minor' gen. nov. sp. nov.</title>
        <authorList>
            <person name="Pankratov T."/>
        </authorList>
    </citation>
    <scope>NUCLEOTIDE SEQUENCE [LARGE SCALE GENOMIC DNA]</scope>
    <source>
        <strain evidence="5 6">RmlP026</strain>
    </source>
</reference>
<dbReference type="SMART" id="SM00419">
    <property type="entry name" value="HTH_CRP"/>
    <property type="match status" value="1"/>
</dbReference>
<sequence>MMTNAFVRKLERFGPLDRDERDALDALCAGAVHHRADDEIGQGGQAGTVPLLLAGFAYRFKLLSDGRRQIHGLFVPGDLCRHLYGHLSPSDHVVRTLSPAVVAAVPAAALHGAMERHPRIARALWASTVTDDAVLREWVVSLGRRSAYERMAHLFCEVFLRLRAVGLVDGQSCDLPLTQMDLGDLMGLSTVHVNRVVQQLRRDELIALKGPHLTVPDVAVLGRAADLDPAYLGLEVGPAHPRNAPARVGAA</sequence>
<gene>
    <name evidence="5" type="ORF">D3273_02735</name>
</gene>
<dbReference type="InterPro" id="IPR036388">
    <property type="entry name" value="WH-like_DNA-bd_sf"/>
</dbReference>
<dbReference type="InterPro" id="IPR014710">
    <property type="entry name" value="RmlC-like_jellyroll"/>
</dbReference>
<organism evidence="5 6">
    <name type="scientific">Lichenibacterium minor</name>
    <dbReference type="NCBI Taxonomy" id="2316528"/>
    <lineage>
        <taxon>Bacteria</taxon>
        <taxon>Pseudomonadati</taxon>
        <taxon>Pseudomonadota</taxon>
        <taxon>Alphaproteobacteria</taxon>
        <taxon>Hyphomicrobiales</taxon>
        <taxon>Lichenihabitantaceae</taxon>
        <taxon>Lichenibacterium</taxon>
    </lineage>
</organism>
<dbReference type="InterPro" id="IPR018490">
    <property type="entry name" value="cNMP-bd_dom_sf"/>
</dbReference>
<keyword evidence="3" id="KW-0804">Transcription</keyword>
<dbReference type="InterPro" id="IPR036390">
    <property type="entry name" value="WH_DNA-bd_sf"/>
</dbReference>
<proteinExistence type="predicted"/>
<dbReference type="AlphaFoldDB" id="A0A4Q2UBH9"/>
<keyword evidence="1" id="KW-0805">Transcription regulation</keyword>
<dbReference type="Proteomes" id="UP000290759">
    <property type="component" value="Unassembled WGS sequence"/>
</dbReference>
<evidence type="ECO:0000256" key="1">
    <source>
        <dbReference type="ARBA" id="ARBA00023015"/>
    </source>
</evidence>
<evidence type="ECO:0000313" key="6">
    <source>
        <dbReference type="Proteomes" id="UP000290759"/>
    </source>
</evidence>
<dbReference type="OrthoDB" id="7584044at2"/>
<reference evidence="5 6" key="1">
    <citation type="submission" date="2018-12" db="EMBL/GenBank/DDBJ databases">
        <authorList>
            <person name="Grouzdev D.S."/>
            <person name="Krutkina M.S."/>
        </authorList>
    </citation>
    <scope>NUCLEOTIDE SEQUENCE [LARGE SCALE GENOMIC DNA]</scope>
    <source>
        <strain evidence="5 6">RmlP026</strain>
    </source>
</reference>
<dbReference type="InterPro" id="IPR012318">
    <property type="entry name" value="HTH_CRP"/>
</dbReference>
<dbReference type="GO" id="GO:0006355">
    <property type="term" value="P:regulation of DNA-templated transcription"/>
    <property type="evidence" value="ECO:0007669"/>
    <property type="project" value="InterPro"/>
</dbReference>
<dbReference type="Pfam" id="PF13545">
    <property type="entry name" value="HTH_Crp_2"/>
    <property type="match status" value="1"/>
</dbReference>
<dbReference type="Gene3D" id="1.10.10.10">
    <property type="entry name" value="Winged helix-like DNA-binding domain superfamily/Winged helix DNA-binding domain"/>
    <property type="match status" value="1"/>
</dbReference>
<keyword evidence="2" id="KW-0238">DNA-binding</keyword>
<dbReference type="PROSITE" id="PS51063">
    <property type="entry name" value="HTH_CRP_2"/>
    <property type="match status" value="1"/>
</dbReference>
<dbReference type="EMBL" id="QYBB01000002">
    <property type="protein sequence ID" value="RYC33408.1"/>
    <property type="molecule type" value="Genomic_DNA"/>
</dbReference>